<dbReference type="Proteomes" id="UP000001819">
    <property type="component" value="Chromosome 3"/>
</dbReference>
<feature type="signal peptide" evidence="2">
    <location>
        <begin position="1"/>
        <end position="16"/>
    </location>
</feature>
<reference evidence="3" key="1">
    <citation type="submission" date="2024-06" db="UniProtKB">
        <authorList>
            <consortium name="RefSeq"/>
        </authorList>
    </citation>
    <scope>NUCLEOTIDE SEQUENCE [LARGE SCALE GENOMIC DNA]</scope>
    <source>
        <strain evidence="3">MV2-25</strain>
    </source>
</reference>
<evidence type="ECO:0000313" key="4">
    <source>
        <dbReference type="RefSeq" id="XP_033234472.1"/>
    </source>
</evidence>
<evidence type="ECO:0000313" key="3">
    <source>
        <dbReference type="Proteomes" id="UP000001819"/>
    </source>
</evidence>
<proteinExistence type="predicted"/>
<evidence type="ECO:0008006" key="5">
    <source>
        <dbReference type="Google" id="ProtNLM"/>
    </source>
</evidence>
<feature type="compositionally biased region" description="Basic and acidic residues" evidence="1">
    <location>
        <begin position="537"/>
        <end position="551"/>
    </location>
</feature>
<evidence type="ECO:0000256" key="1">
    <source>
        <dbReference type="SAM" id="MobiDB-lite"/>
    </source>
</evidence>
<dbReference type="InParanoid" id="A0A6I8VTS3"/>
<dbReference type="AlphaFoldDB" id="A0A6I8VTS3"/>
<dbReference type="RefSeq" id="XP_033234472.1">
    <property type="nucleotide sequence ID" value="XM_033378581.1"/>
</dbReference>
<name>A0A6I8VTS3_DROPS</name>
<sequence length="711" mass="79910">MRLFVLGLLALGSVQAFSVVRTIQPQPHPQLVAYAPSRGEFPVASGLAQGYVRYLDGTGAERLLAYNYPEPLHGIRASPSLLRSGLAEEQQDTALFRAWCEQRYNVMRLELERLRAQGLKPSPQMMAQFEPLEQIVKFSAFDAVPGLSPEVQRARDEQLRIWNEARLEVLRAEQAQQIMGHYTDFKPQENIVQVKTAQKEAIPVIYGQQQQYQIKSSNPLVATKTIETPQTHSYGQFAPSPQNPFLLKAATTPVYTGPTNEAPHPVEETTEVKLAREEHLKQFNEALLRQPAPAPETPILKTIPGIQQPQPIATYPQATIKTVTYGDQQVPQPVEETQEVKLAREEHLKQFNEALLRQPADEPILKTTPVLQQNLFTPSHASIKTIQSPQPVEETPEVKLAREEHLKQFNEAILRQPIDVQQQPLIPIAPFAPLPNLKAGLVQGPQPIQDTPEVIRAREQHLILLGQAKLKAEDKVADIEDLIRLEERERDNEKLREKERQEMEQKEAALEQLREQERLIQETRLLETERLKIEEEDRQRLYSEREAEQQELKSTNYETETPADSSLPIFLNVGAGADAAQGNIKILASQPAPAPAQPQGQTISQQQSVQNGFFLRIHTNQPNAIQSSTAPISGPSIVYTDKGLGNPFLVRYTEQLQQPLQVLPSSSIPIASTGASELELATREHLRAHEIALEQLRLANLGNPWNPDCDH</sequence>
<reference evidence="4" key="2">
    <citation type="submission" date="2025-08" db="UniProtKB">
        <authorList>
            <consortium name="RefSeq"/>
        </authorList>
    </citation>
    <scope>IDENTIFICATION</scope>
    <source>
        <strain evidence="4">MV-25-SWS-2005</strain>
        <tissue evidence="4">Whole body</tissue>
    </source>
</reference>
<gene>
    <name evidence="4" type="primary">LOC4803484</name>
</gene>
<accession>A0A6I8VTS3</accession>
<protein>
    <recommendedName>
        <fullName evidence="5">Trichohyalin</fullName>
    </recommendedName>
</protein>
<feature type="region of interest" description="Disordered" evidence="1">
    <location>
        <begin position="537"/>
        <end position="563"/>
    </location>
</feature>
<organism evidence="3 4">
    <name type="scientific">Drosophila pseudoobscura pseudoobscura</name>
    <name type="common">Fruit fly</name>
    <dbReference type="NCBI Taxonomy" id="46245"/>
    <lineage>
        <taxon>Eukaryota</taxon>
        <taxon>Metazoa</taxon>
        <taxon>Ecdysozoa</taxon>
        <taxon>Arthropoda</taxon>
        <taxon>Hexapoda</taxon>
        <taxon>Insecta</taxon>
        <taxon>Pterygota</taxon>
        <taxon>Neoptera</taxon>
        <taxon>Endopterygota</taxon>
        <taxon>Diptera</taxon>
        <taxon>Brachycera</taxon>
        <taxon>Muscomorpha</taxon>
        <taxon>Ephydroidea</taxon>
        <taxon>Drosophilidae</taxon>
        <taxon>Drosophila</taxon>
        <taxon>Sophophora</taxon>
    </lineage>
</organism>
<dbReference type="KEGG" id="dpo:4803484"/>
<feature type="compositionally biased region" description="Polar residues" evidence="1">
    <location>
        <begin position="552"/>
        <end position="563"/>
    </location>
</feature>
<evidence type="ECO:0000256" key="2">
    <source>
        <dbReference type="SAM" id="SignalP"/>
    </source>
</evidence>
<keyword evidence="3" id="KW-1185">Reference proteome</keyword>
<feature type="chain" id="PRO_5026201852" description="Trichohyalin" evidence="2">
    <location>
        <begin position="17"/>
        <end position="711"/>
    </location>
</feature>
<keyword evidence="2" id="KW-0732">Signal</keyword>